<comment type="caution">
    <text evidence="1">The sequence shown here is derived from an EMBL/GenBank/DDBJ whole genome shotgun (WGS) entry which is preliminary data.</text>
</comment>
<reference evidence="1" key="2">
    <citation type="journal article" date="2021" name="PeerJ">
        <title>Extensive microbial diversity within the chicken gut microbiome revealed by metagenomics and culture.</title>
        <authorList>
            <person name="Gilroy R."/>
            <person name="Ravi A."/>
            <person name="Getino M."/>
            <person name="Pursley I."/>
            <person name="Horton D.L."/>
            <person name="Alikhan N.F."/>
            <person name="Baker D."/>
            <person name="Gharbi K."/>
            <person name="Hall N."/>
            <person name="Watson M."/>
            <person name="Adriaenssens E.M."/>
            <person name="Foster-Nyarko E."/>
            <person name="Jarju S."/>
            <person name="Secka A."/>
            <person name="Antonio M."/>
            <person name="Oren A."/>
            <person name="Chaudhuri R.R."/>
            <person name="La Ragione R."/>
            <person name="Hildebrand F."/>
            <person name="Pallen M.J."/>
        </authorList>
    </citation>
    <scope>NUCLEOTIDE SEQUENCE</scope>
    <source>
        <strain evidence="1">G3-8215</strain>
    </source>
</reference>
<protein>
    <submittedName>
        <fullName evidence="1">Uncharacterized protein</fullName>
    </submittedName>
</protein>
<name>A0A940IHF3_9BACT</name>
<sequence length="193" mass="20655">MELGNLDFNIGSVNPSGIGTTLYRIAKRDITSWPGIIDDINEEEATVDKLAKYDGDFVLAAGKVWDKIYSTQGKGKLTYESVGETDCKMFTNHATFSFPDLTPSALGFSKTAANDDYVYIVKSAGRYHVIGSPDYRSTTSPAGDSGDSAGSAKGITFTVDCPDVTPLPLYEGKVELKEGTLDLSTGTLTPKGE</sequence>
<dbReference type="AlphaFoldDB" id="A0A940IHF3"/>
<proteinExistence type="predicted"/>
<organism evidence="1 2">
    <name type="scientific">Candidatus Cryptobacteroides avicola</name>
    <dbReference type="NCBI Taxonomy" id="2840757"/>
    <lineage>
        <taxon>Bacteria</taxon>
        <taxon>Pseudomonadati</taxon>
        <taxon>Bacteroidota</taxon>
        <taxon>Bacteroidia</taxon>
        <taxon>Bacteroidales</taxon>
        <taxon>Candidatus Cryptobacteroides</taxon>
    </lineage>
</organism>
<gene>
    <name evidence="1" type="ORF">IAB75_00715</name>
</gene>
<dbReference type="EMBL" id="JADILV010000005">
    <property type="protein sequence ID" value="MBO8482633.1"/>
    <property type="molecule type" value="Genomic_DNA"/>
</dbReference>
<accession>A0A940IHF3</accession>
<evidence type="ECO:0000313" key="2">
    <source>
        <dbReference type="Proteomes" id="UP000725002"/>
    </source>
</evidence>
<dbReference type="Proteomes" id="UP000725002">
    <property type="component" value="Unassembled WGS sequence"/>
</dbReference>
<evidence type="ECO:0000313" key="1">
    <source>
        <dbReference type="EMBL" id="MBO8482633.1"/>
    </source>
</evidence>
<reference evidence="1" key="1">
    <citation type="submission" date="2020-10" db="EMBL/GenBank/DDBJ databases">
        <authorList>
            <person name="Gilroy R."/>
        </authorList>
    </citation>
    <scope>NUCLEOTIDE SEQUENCE</scope>
    <source>
        <strain evidence="1">G3-8215</strain>
    </source>
</reference>